<feature type="compositionally biased region" description="Low complexity" evidence="1">
    <location>
        <begin position="15"/>
        <end position="24"/>
    </location>
</feature>
<evidence type="ECO:0000313" key="3">
    <source>
        <dbReference type="Proteomes" id="UP000269945"/>
    </source>
</evidence>
<proteinExistence type="predicted"/>
<feature type="non-terminal residue" evidence="2">
    <location>
        <position position="1"/>
    </location>
</feature>
<feature type="region of interest" description="Disordered" evidence="1">
    <location>
        <begin position="63"/>
        <end position="92"/>
    </location>
</feature>
<dbReference type="AlphaFoldDB" id="A0A9X9LX27"/>
<keyword evidence="3" id="KW-1185">Reference proteome</keyword>
<dbReference type="Proteomes" id="UP000269945">
    <property type="component" value="Unassembled WGS sequence"/>
</dbReference>
<evidence type="ECO:0000256" key="1">
    <source>
        <dbReference type="SAM" id="MobiDB-lite"/>
    </source>
</evidence>
<dbReference type="EMBL" id="CYRY02025650">
    <property type="protein sequence ID" value="VCW98443.1"/>
    <property type="molecule type" value="Genomic_DNA"/>
</dbReference>
<comment type="caution">
    <text evidence="2">The sequence shown here is derived from an EMBL/GenBank/DDBJ whole genome shotgun (WGS) entry which is preliminary data.</text>
</comment>
<name>A0A9X9LX27_GULGU</name>
<reference evidence="2 3" key="1">
    <citation type="submission" date="2018-10" db="EMBL/GenBank/DDBJ databases">
        <authorList>
            <person name="Ekblom R."/>
            <person name="Jareborg N."/>
        </authorList>
    </citation>
    <scope>NUCLEOTIDE SEQUENCE [LARGE SCALE GENOMIC DNA]</scope>
    <source>
        <tissue evidence="2">Muscle</tissue>
    </source>
</reference>
<feature type="region of interest" description="Disordered" evidence="1">
    <location>
        <begin position="1"/>
        <end position="31"/>
    </location>
</feature>
<gene>
    <name evidence="2" type="ORF">BN2614_LOCUS3</name>
</gene>
<feature type="compositionally biased region" description="Basic residues" evidence="1">
    <location>
        <begin position="1"/>
        <end position="12"/>
    </location>
</feature>
<feature type="region of interest" description="Disordered" evidence="1">
    <location>
        <begin position="106"/>
        <end position="153"/>
    </location>
</feature>
<protein>
    <submittedName>
        <fullName evidence="2">Uncharacterized protein</fullName>
    </submittedName>
</protein>
<feature type="compositionally biased region" description="Polar residues" evidence="1">
    <location>
        <begin position="107"/>
        <end position="134"/>
    </location>
</feature>
<organism evidence="2 3">
    <name type="scientific">Gulo gulo</name>
    <name type="common">Wolverine</name>
    <name type="synonym">Gluton</name>
    <dbReference type="NCBI Taxonomy" id="48420"/>
    <lineage>
        <taxon>Eukaryota</taxon>
        <taxon>Metazoa</taxon>
        <taxon>Chordata</taxon>
        <taxon>Craniata</taxon>
        <taxon>Vertebrata</taxon>
        <taxon>Euteleostomi</taxon>
        <taxon>Mammalia</taxon>
        <taxon>Eutheria</taxon>
        <taxon>Laurasiatheria</taxon>
        <taxon>Carnivora</taxon>
        <taxon>Caniformia</taxon>
        <taxon>Musteloidea</taxon>
        <taxon>Mustelidae</taxon>
        <taxon>Guloninae</taxon>
        <taxon>Gulo</taxon>
    </lineage>
</organism>
<sequence length="153" mass="15143">SGSSRHTCRRTQVHAAAAGRGPSAPRTPPGAPLPSCPPCNCDGLKPQTSVCTSLHPPDCTIAQGKGEDGHGQRAGACRGLMDPGPSGSRTPCGSPGHFLGHCGTCPTAGSSSSISTRTPGQLPSSSYSAGTQGQECGKPNPRAGPGDCWGPGS</sequence>
<evidence type="ECO:0000313" key="2">
    <source>
        <dbReference type="EMBL" id="VCW98443.1"/>
    </source>
</evidence>
<accession>A0A9X9LX27</accession>